<evidence type="ECO:0000256" key="1">
    <source>
        <dbReference type="ARBA" id="ARBA00004924"/>
    </source>
</evidence>
<dbReference type="Gene3D" id="1.10.510.40">
    <property type="match status" value="1"/>
</dbReference>
<comment type="similarity">
    <text evidence="2">Belongs to the IucA/IucC family.</text>
</comment>
<dbReference type="InterPro" id="IPR007310">
    <property type="entry name" value="Aerobactin_biosyn_IucA/IucC_N"/>
</dbReference>
<sequence>MTLLGNRQLEAQKWANQHTCRTLLNCYAREFRQESSFTESSHHYAISFPASGVVVSGKLARWSAIGEHRYESYTASTGQELDSADLALWITKELGKELPMLTTELQEQFFRNVAGSKRNLALFMEQVDLPRMSDYRTSEQSLLHGHPFHPFPKNTLGFSEADVRHYCPELRASFQLCYVAVRHDVFEEEWVAEERRIEPPREARDQALIMLQDSVHLYKLLPIHPWQYEHVQSMEEVQDYIGESKIVLLGNCGPLCYPTSSVRTVYVPELSCNIKLSLDVQITNMRRTNSREQMRRTMDAAAFLLRSRCFENEKHTAIAYEEGVASCRMGRDELTALFTIAYRPVEFDLTSTYVMSSLIETAAGEEQPLLASLLQVDHAEDWFRRYLEISLLPIVRIADEKGIHFEAHLQNTLLTVKDEMPHTFIIRDLEGVSVNRDKVGLPAEGPLFYSKEQAWARTSYYFIINHLGSFIHAMATVAECKEERFWSIVQDVLGQELARSGNEYVRHLLTAESFLAKRNMASCLAGVSETPTYVPVDNLMKRVGSVVDVTDKQLV</sequence>
<dbReference type="PANTHER" id="PTHR34384">
    <property type="entry name" value="L-2,3-DIAMINOPROPANOATE--CITRATE LIGASE"/>
    <property type="match status" value="1"/>
</dbReference>
<dbReference type="InterPro" id="IPR037455">
    <property type="entry name" value="LucA/IucC-like"/>
</dbReference>
<evidence type="ECO:0000256" key="2">
    <source>
        <dbReference type="ARBA" id="ARBA00007832"/>
    </source>
</evidence>
<name>A0A229P002_9BACL</name>
<protein>
    <recommendedName>
        <fullName evidence="7">IucA/IucC family siderophore biosynthesis protein</fullName>
    </recommendedName>
</protein>
<accession>A0A229P002</accession>
<evidence type="ECO:0000259" key="4">
    <source>
        <dbReference type="Pfam" id="PF06276"/>
    </source>
</evidence>
<dbReference type="Proteomes" id="UP000215145">
    <property type="component" value="Unassembled WGS sequence"/>
</dbReference>
<proteinExistence type="inferred from homology"/>
<dbReference type="AlphaFoldDB" id="A0A229P002"/>
<dbReference type="InterPro" id="IPR022770">
    <property type="entry name" value="IucA/IucC-like_C"/>
</dbReference>
<dbReference type="EMBL" id="NMUQ01000001">
    <property type="protein sequence ID" value="OXM15586.1"/>
    <property type="molecule type" value="Genomic_DNA"/>
</dbReference>
<keyword evidence="6" id="KW-1185">Reference proteome</keyword>
<evidence type="ECO:0000313" key="5">
    <source>
        <dbReference type="EMBL" id="OXM15586.1"/>
    </source>
</evidence>
<feature type="domain" description="Aerobactin siderophore biosynthesis IucA/IucC-like C-terminal" evidence="4">
    <location>
        <begin position="380"/>
        <end position="521"/>
    </location>
</feature>
<evidence type="ECO:0008006" key="7">
    <source>
        <dbReference type="Google" id="ProtNLM"/>
    </source>
</evidence>
<comment type="pathway">
    <text evidence="1">Siderophore biosynthesis.</text>
</comment>
<dbReference type="RefSeq" id="WP_089522680.1">
    <property type="nucleotide sequence ID" value="NZ_NMUQ01000001.1"/>
</dbReference>
<evidence type="ECO:0000313" key="6">
    <source>
        <dbReference type="Proteomes" id="UP000215145"/>
    </source>
</evidence>
<dbReference type="PANTHER" id="PTHR34384:SF5">
    <property type="entry name" value="L-2,3-DIAMINOPROPANOATE--CITRATE LIGASE"/>
    <property type="match status" value="1"/>
</dbReference>
<gene>
    <name evidence="5" type="ORF">CGZ75_02285</name>
</gene>
<dbReference type="Pfam" id="PF04183">
    <property type="entry name" value="IucA_IucC"/>
    <property type="match status" value="1"/>
</dbReference>
<dbReference type="Pfam" id="PF06276">
    <property type="entry name" value="FhuF"/>
    <property type="match status" value="1"/>
</dbReference>
<organism evidence="5 6">
    <name type="scientific">Paenibacillus herberti</name>
    <dbReference type="NCBI Taxonomy" id="1619309"/>
    <lineage>
        <taxon>Bacteria</taxon>
        <taxon>Bacillati</taxon>
        <taxon>Bacillota</taxon>
        <taxon>Bacilli</taxon>
        <taxon>Bacillales</taxon>
        <taxon>Paenibacillaceae</taxon>
        <taxon>Paenibacillus</taxon>
    </lineage>
</organism>
<comment type="caution">
    <text evidence="5">The sequence shown here is derived from an EMBL/GenBank/DDBJ whole genome shotgun (WGS) entry which is preliminary data.</text>
</comment>
<evidence type="ECO:0000259" key="3">
    <source>
        <dbReference type="Pfam" id="PF04183"/>
    </source>
</evidence>
<dbReference type="GO" id="GO:0016881">
    <property type="term" value="F:acid-amino acid ligase activity"/>
    <property type="evidence" value="ECO:0007669"/>
    <property type="project" value="UniProtKB-ARBA"/>
</dbReference>
<dbReference type="OrthoDB" id="2989563at2"/>
<feature type="domain" description="Aerobactin siderophore biosynthesis IucA/IucC N-terminal" evidence="3">
    <location>
        <begin position="134"/>
        <end position="307"/>
    </location>
</feature>
<dbReference type="Gene3D" id="6.10.250.3370">
    <property type="match status" value="1"/>
</dbReference>
<dbReference type="GO" id="GO:0019290">
    <property type="term" value="P:siderophore biosynthetic process"/>
    <property type="evidence" value="ECO:0007669"/>
    <property type="project" value="InterPro"/>
</dbReference>
<reference evidence="5 6" key="1">
    <citation type="submission" date="2017-07" db="EMBL/GenBank/DDBJ databases">
        <title>Paenibacillus herberti R33 genome sequencing and assembly.</title>
        <authorList>
            <person name="Su W."/>
        </authorList>
    </citation>
    <scope>NUCLEOTIDE SEQUENCE [LARGE SCALE GENOMIC DNA]</scope>
    <source>
        <strain evidence="5 6">R33</strain>
    </source>
</reference>